<evidence type="ECO:0000256" key="13">
    <source>
        <dbReference type="ARBA" id="ARBA00022792"/>
    </source>
</evidence>
<keyword evidence="15" id="KW-0809">Transit peptide</keyword>
<dbReference type="GO" id="GO:0016887">
    <property type="term" value="F:ATP hydrolysis activity"/>
    <property type="evidence" value="ECO:0007669"/>
    <property type="project" value="InterPro"/>
</dbReference>
<keyword evidence="10" id="KW-0808">Transferase</keyword>
<dbReference type="FunFam" id="3.40.50.300:FF:000619">
    <property type="entry name" value="Phosphoribulokinase"/>
    <property type="match status" value="1"/>
</dbReference>
<dbReference type="EC" id="2.7.1.19" evidence="22"/>
<evidence type="ECO:0000256" key="8">
    <source>
        <dbReference type="ARBA" id="ARBA00022567"/>
    </source>
</evidence>
<keyword evidence="20" id="KW-1135">Mitochondrion nucleoid</keyword>
<dbReference type="Gene3D" id="3.40.50.300">
    <property type="entry name" value="P-loop containing nucleotide triphosphate hydrolases"/>
    <property type="match status" value="2"/>
</dbReference>
<protein>
    <recommendedName>
        <fullName evidence="22">Phosphoribulokinase</fullName>
        <ecNumber evidence="22">2.7.1.19</ecNumber>
    </recommendedName>
</protein>
<dbReference type="GO" id="GO:0008974">
    <property type="term" value="F:phosphoribulokinase activity"/>
    <property type="evidence" value="ECO:0007669"/>
    <property type="project" value="UniProtKB-EC"/>
</dbReference>
<dbReference type="AlphaFoldDB" id="A0A9E7K7Y9"/>
<evidence type="ECO:0000256" key="9">
    <source>
        <dbReference type="ARBA" id="ARBA00022640"/>
    </source>
</evidence>
<dbReference type="InterPro" id="IPR006083">
    <property type="entry name" value="PRK/URK"/>
</dbReference>
<keyword evidence="9" id="KW-0934">Plastid</keyword>
<evidence type="ECO:0000256" key="21">
    <source>
        <dbReference type="ARBA" id="ARBA00047663"/>
    </source>
</evidence>
<evidence type="ECO:0000256" key="1">
    <source>
        <dbReference type="ARBA" id="ARBA00004229"/>
    </source>
</evidence>
<dbReference type="SUPFAM" id="SSF52540">
    <property type="entry name" value="P-loop containing nucleoside triphosphate hydrolases"/>
    <property type="match status" value="2"/>
</dbReference>
<dbReference type="GO" id="GO:0019253">
    <property type="term" value="P:reductive pentose-phosphate cycle"/>
    <property type="evidence" value="ECO:0007669"/>
    <property type="project" value="UniProtKB-KW"/>
</dbReference>
<dbReference type="GO" id="GO:0007005">
    <property type="term" value="P:mitochondrion organization"/>
    <property type="evidence" value="ECO:0007669"/>
    <property type="project" value="TreeGrafter"/>
</dbReference>
<evidence type="ECO:0000256" key="20">
    <source>
        <dbReference type="ARBA" id="ARBA00023271"/>
    </source>
</evidence>
<dbReference type="PANTHER" id="PTHR23075:SF0">
    <property type="entry name" value="ATPASE FAMILY AAA DOMAIN-CONTAINING PROTEIN 3"/>
    <property type="match status" value="1"/>
</dbReference>
<evidence type="ECO:0000256" key="2">
    <source>
        <dbReference type="ARBA" id="ARBA00004273"/>
    </source>
</evidence>
<evidence type="ECO:0000259" key="24">
    <source>
        <dbReference type="SMART" id="SM00382"/>
    </source>
</evidence>
<comment type="pathway">
    <text evidence="4">Carbohydrate biosynthesis; Calvin cycle.</text>
</comment>
<gene>
    <name evidence="25" type="ORF">MUK42_20558</name>
</gene>
<dbReference type="PANTHER" id="PTHR23075">
    <property type="entry name" value="PUTATIVE ATP-ASE"/>
    <property type="match status" value="1"/>
</dbReference>
<dbReference type="PRINTS" id="PR00478">
    <property type="entry name" value="PHRIBLKINASE"/>
</dbReference>
<sequence length="1059" mass="117122">MASFPKQKRPLDSSAVGFSTLIWLPSPTKSMVMSRAAAAASVLASAIMAAEHVHADGAFNFFPFSSQPQLVAEGGPPPDDVAKKEETRVRNDNPRTTAAGFDPEALERGARALREINSSSQAKKVFELMRKQEETRQVELTAKKAEFQAMQAQHETAEHESQRARNQELVKMQEESSIRQEQIRRATEEQIQAQRRQTEKEKAEIERETIRVRALAEAEGRAHEAKLAEEVNRRMLVERANAERDKWISAINTTFDHIGGGLRAILTDQNKLIVAVGGVTALAAGIYTTREGARVVWGYVDRILGQPSLIRESSRGKYPWSGFFARAFSSTSNKMILGNNSGKNESGFGDVILNPSLQKRVEQLASATANTKAHQAPFRNMLFYGPPGTGKTMAARELARQSGLDYALMTGGDVAPLGSQAVTKIHQLFDWAKKSRKGLLLFVDEADAFLCESSGTDHFGWLLEWILLGRNKTYMSEAQRSALNALLFRTGDQSKDIVLALATNRPGDLDSAVADRIDEVLEFPLPREEERFKLIKLYMDKYIAKAGESKSSWFSLFWPQPQRIEIKGISDDVIREAAAKTEGFSGREIAKLMASVQAAVYGSKDCELTSGLFREVVDYKAAEHQQRRKLAAAEGGEKNCAAPLPFLNKTPKMATCTVYPAPSLRSSCSFPGPAKTCLGFQQGQVIFLTSGRRSGRRGGRSSSEISCSAEAKTVVIGLAADSGCGKSTFMRRLTSVFGGAAEPPKGGNPDSNTLISDTTTVICLDDYHSLDRTGRKEKGVTALDPQANDFDLMYEQVKALKEGVTVDKPIYNHVTGLLDPPELIDPPKILVIEGLHPMFDARVRDLLDFSIYLDISNEVKFAWKIQRDMAERGHSLESIKASIEARKPDFDAYIDPQKQYADAVIEVLPTRLIPDDNEGKVLRVRLIMKEGVKHFSPVYLFDDGSTISWIPCGRKLTCSYPGIQFSYCPDTYYSNEVSVLEMDGQFDRLDELIYVESHLSNLSTKFYGEVTQQMLKHADFPGSNNGTGLFQTIIGLKIRDLYEQIVAERAAAAVEAAKV</sequence>
<keyword evidence="13" id="KW-0999">Mitochondrion inner membrane</keyword>
<evidence type="ECO:0000256" key="12">
    <source>
        <dbReference type="ARBA" id="ARBA00022777"/>
    </source>
</evidence>
<keyword evidence="26" id="KW-1185">Reference proteome</keyword>
<dbReference type="PROSITE" id="PS00567">
    <property type="entry name" value="PHOSPHORIBULOKINASE"/>
    <property type="match status" value="1"/>
</dbReference>
<evidence type="ECO:0000256" key="19">
    <source>
        <dbReference type="ARBA" id="ARBA00023157"/>
    </source>
</evidence>
<comment type="catalytic activity">
    <reaction evidence="21 22">
        <text>D-ribulose 5-phosphate + ATP = D-ribulose 1,5-bisphosphate + ADP + H(+)</text>
        <dbReference type="Rhea" id="RHEA:19365"/>
        <dbReference type="ChEBI" id="CHEBI:15378"/>
        <dbReference type="ChEBI" id="CHEBI:30616"/>
        <dbReference type="ChEBI" id="CHEBI:57870"/>
        <dbReference type="ChEBI" id="CHEBI:58121"/>
        <dbReference type="ChEBI" id="CHEBI:456216"/>
        <dbReference type="EC" id="2.7.1.19"/>
    </reaction>
</comment>
<accession>A0A9E7K7Y9</accession>
<dbReference type="Pfam" id="PF00004">
    <property type="entry name" value="AAA"/>
    <property type="match status" value="1"/>
</dbReference>
<keyword evidence="6" id="KW-0150">Chloroplast</keyword>
<evidence type="ECO:0000256" key="16">
    <source>
        <dbReference type="ARBA" id="ARBA00023054"/>
    </source>
</evidence>
<comment type="subcellular location">
    <subcellularLocation>
        <location evidence="2">Mitochondrion inner membrane</location>
    </subcellularLocation>
    <subcellularLocation>
        <location evidence="3">Mitochondrion matrix</location>
        <location evidence="3">Mitochondrion nucleoid</location>
    </subcellularLocation>
    <subcellularLocation>
        <location evidence="1">Plastid</location>
        <location evidence="1">Chloroplast</location>
    </subcellularLocation>
</comment>
<evidence type="ECO:0000256" key="11">
    <source>
        <dbReference type="ARBA" id="ARBA00022741"/>
    </source>
</evidence>
<evidence type="ECO:0000256" key="10">
    <source>
        <dbReference type="ARBA" id="ARBA00022679"/>
    </source>
</evidence>
<dbReference type="InterPro" id="IPR003593">
    <property type="entry name" value="AAA+_ATPase"/>
</dbReference>
<dbReference type="GO" id="GO:0005743">
    <property type="term" value="C:mitochondrial inner membrane"/>
    <property type="evidence" value="ECO:0007669"/>
    <property type="project" value="UniProtKB-SubCell"/>
</dbReference>
<dbReference type="InterPro" id="IPR021911">
    <property type="entry name" value="ATAD3_N"/>
</dbReference>
<evidence type="ECO:0000256" key="3">
    <source>
        <dbReference type="ARBA" id="ARBA00004436"/>
    </source>
</evidence>
<keyword evidence="18" id="KW-0472">Membrane</keyword>
<evidence type="ECO:0000313" key="26">
    <source>
        <dbReference type="Proteomes" id="UP001055439"/>
    </source>
</evidence>
<evidence type="ECO:0000256" key="14">
    <source>
        <dbReference type="ARBA" id="ARBA00022840"/>
    </source>
</evidence>
<dbReference type="Pfam" id="PF12037">
    <property type="entry name" value="ATAD3_N"/>
    <property type="match status" value="2"/>
</dbReference>
<keyword evidence="11" id="KW-0547">Nucleotide-binding</keyword>
<feature type="coiled-coil region" evidence="23">
    <location>
        <begin position="140"/>
        <end position="245"/>
    </location>
</feature>
<organism evidence="25 26">
    <name type="scientific">Musa troglodytarum</name>
    <name type="common">fe'i banana</name>
    <dbReference type="NCBI Taxonomy" id="320322"/>
    <lineage>
        <taxon>Eukaryota</taxon>
        <taxon>Viridiplantae</taxon>
        <taxon>Streptophyta</taxon>
        <taxon>Embryophyta</taxon>
        <taxon>Tracheophyta</taxon>
        <taxon>Spermatophyta</taxon>
        <taxon>Magnoliopsida</taxon>
        <taxon>Liliopsida</taxon>
        <taxon>Zingiberales</taxon>
        <taxon>Musaceae</taxon>
        <taxon>Musa</taxon>
    </lineage>
</organism>
<dbReference type="GO" id="GO:0009507">
    <property type="term" value="C:chloroplast"/>
    <property type="evidence" value="ECO:0007669"/>
    <property type="project" value="UniProtKB-SubCell"/>
</dbReference>
<keyword evidence="7" id="KW-0602">Photosynthesis</keyword>
<evidence type="ECO:0000256" key="18">
    <source>
        <dbReference type="ARBA" id="ARBA00023136"/>
    </source>
</evidence>
<comment type="similarity">
    <text evidence="5 22">Belongs to the phosphoribulokinase family.</text>
</comment>
<dbReference type="CDD" id="cd02026">
    <property type="entry name" value="PRK"/>
    <property type="match status" value="1"/>
</dbReference>
<dbReference type="Proteomes" id="UP001055439">
    <property type="component" value="Chromosome 5"/>
</dbReference>
<keyword evidence="12" id="KW-0418">Kinase</keyword>
<keyword evidence="16 23" id="KW-0175">Coiled coil</keyword>
<dbReference type="GO" id="GO:0042803">
    <property type="term" value="F:protein homodimerization activity"/>
    <property type="evidence" value="ECO:0007669"/>
    <property type="project" value="UniProtKB-ARBA"/>
</dbReference>
<evidence type="ECO:0000256" key="6">
    <source>
        <dbReference type="ARBA" id="ARBA00022528"/>
    </source>
</evidence>
<evidence type="ECO:0000256" key="4">
    <source>
        <dbReference type="ARBA" id="ARBA00005215"/>
    </source>
</evidence>
<dbReference type="SMART" id="SM00382">
    <property type="entry name" value="AAA"/>
    <property type="match status" value="2"/>
</dbReference>
<dbReference type="GO" id="GO:0005524">
    <property type="term" value="F:ATP binding"/>
    <property type="evidence" value="ECO:0007669"/>
    <property type="project" value="UniProtKB-KW"/>
</dbReference>
<dbReference type="InterPro" id="IPR003959">
    <property type="entry name" value="ATPase_AAA_core"/>
</dbReference>
<dbReference type="GO" id="GO:0042645">
    <property type="term" value="C:mitochondrial nucleoid"/>
    <property type="evidence" value="ECO:0007669"/>
    <property type="project" value="UniProtKB-SubCell"/>
</dbReference>
<evidence type="ECO:0000256" key="15">
    <source>
        <dbReference type="ARBA" id="ARBA00022946"/>
    </source>
</evidence>
<dbReference type="EMBL" id="CP097507">
    <property type="protein sequence ID" value="URE07789.1"/>
    <property type="molecule type" value="Genomic_DNA"/>
</dbReference>
<dbReference type="OrthoDB" id="199596at2759"/>
<keyword evidence="8" id="KW-0113">Calvin cycle</keyword>
<keyword evidence="19" id="KW-1015">Disulfide bond</keyword>
<dbReference type="InterPro" id="IPR027417">
    <property type="entry name" value="P-loop_NTPase"/>
</dbReference>
<evidence type="ECO:0000313" key="25">
    <source>
        <dbReference type="EMBL" id="URE07789.1"/>
    </source>
</evidence>
<evidence type="ECO:0000256" key="22">
    <source>
        <dbReference type="RuleBase" id="RU004082"/>
    </source>
</evidence>
<feature type="domain" description="AAA+ ATPase" evidence="24">
    <location>
        <begin position="377"/>
        <end position="527"/>
    </location>
</feature>
<evidence type="ECO:0000256" key="5">
    <source>
        <dbReference type="ARBA" id="ARBA00009719"/>
    </source>
</evidence>
<dbReference type="GO" id="GO:0008270">
    <property type="term" value="F:zinc ion binding"/>
    <property type="evidence" value="ECO:0007669"/>
    <property type="project" value="TreeGrafter"/>
</dbReference>
<keyword evidence="14" id="KW-0067">ATP-binding</keyword>
<feature type="domain" description="AAA+ ATPase" evidence="24">
    <location>
        <begin position="712"/>
        <end position="857"/>
    </location>
</feature>
<dbReference type="InterPro" id="IPR006082">
    <property type="entry name" value="PRK"/>
</dbReference>
<dbReference type="NCBIfam" id="NF005655">
    <property type="entry name" value="PRK07429.1"/>
    <property type="match status" value="1"/>
</dbReference>
<name>A0A9E7K7Y9_9LILI</name>
<evidence type="ECO:0000256" key="17">
    <source>
        <dbReference type="ARBA" id="ARBA00023128"/>
    </source>
</evidence>
<proteinExistence type="inferred from homology"/>
<reference evidence="25" key="1">
    <citation type="submission" date="2022-05" db="EMBL/GenBank/DDBJ databases">
        <title>The Musa troglodytarum L. genome provides insights into the mechanism of non-climacteric behaviour and enrichment of carotenoids.</title>
        <authorList>
            <person name="Wang J."/>
        </authorList>
    </citation>
    <scope>NUCLEOTIDE SEQUENCE</scope>
    <source>
        <tissue evidence="25">Leaf</tissue>
    </source>
</reference>
<keyword evidence="17" id="KW-0496">Mitochondrion</keyword>
<evidence type="ECO:0000256" key="7">
    <source>
        <dbReference type="ARBA" id="ARBA00022531"/>
    </source>
</evidence>
<evidence type="ECO:0000256" key="23">
    <source>
        <dbReference type="SAM" id="Coils"/>
    </source>
</evidence>
<dbReference type="Pfam" id="PF00485">
    <property type="entry name" value="PRK"/>
    <property type="match status" value="1"/>
</dbReference>